<keyword evidence="2" id="KW-1185">Reference proteome</keyword>
<proteinExistence type="predicted"/>
<gene>
    <name evidence="1" type="ORF">SAMN05444392_106118</name>
</gene>
<organism evidence="1 2">
    <name type="scientific">Seinonella peptonophila</name>
    <dbReference type="NCBI Taxonomy" id="112248"/>
    <lineage>
        <taxon>Bacteria</taxon>
        <taxon>Bacillati</taxon>
        <taxon>Bacillota</taxon>
        <taxon>Bacilli</taxon>
        <taxon>Bacillales</taxon>
        <taxon>Thermoactinomycetaceae</taxon>
        <taxon>Seinonella</taxon>
    </lineage>
</organism>
<dbReference type="AlphaFoldDB" id="A0A1M4Y9A5"/>
<dbReference type="Proteomes" id="UP000184476">
    <property type="component" value="Unassembled WGS sequence"/>
</dbReference>
<sequence>MKKLILSTQVAQIRFWKQYCLVSKVFLNRQITQSQRRNSLSSILCEERSKRLQTQQTLLRVLRQLYQLQEASKAQQPEKQQPWYSASRFNSTWKGIFLTTCLFTKLVDYFFEQELKMVVSIMKTTILQTLDYTASLWPAIRVFLGL</sequence>
<dbReference type="RefSeq" id="WP_073154948.1">
    <property type="nucleotide sequence ID" value="NZ_FQVL01000006.1"/>
</dbReference>
<accession>A0A1M4Y9A5</accession>
<evidence type="ECO:0000313" key="1">
    <source>
        <dbReference type="EMBL" id="SHF02354.1"/>
    </source>
</evidence>
<reference evidence="1 2" key="1">
    <citation type="submission" date="2016-11" db="EMBL/GenBank/DDBJ databases">
        <authorList>
            <person name="Jaros S."/>
            <person name="Januszkiewicz K."/>
            <person name="Wedrychowicz H."/>
        </authorList>
    </citation>
    <scope>NUCLEOTIDE SEQUENCE [LARGE SCALE GENOMIC DNA]</scope>
    <source>
        <strain evidence="1 2">DSM 44666</strain>
    </source>
</reference>
<evidence type="ECO:0000313" key="2">
    <source>
        <dbReference type="Proteomes" id="UP000184476"/>
    </source>
</evidence>
<dbReference type="EMBL" id="FQVL01000006">
    <property type="protein sequence ID" value="SHF02354.1"/>
    <property type="molecule type" value="Genomic_DNA"/>
</dbReference>
<protein>
    <submittedName>
        <fullName evidence="1">Uncharacterized protein</fullName>
    </submittedName>
</protein>
<name>A0A1M4Y9A5_9BACL</name>